<dbReference type="OrthoDB" id="5873895at2"/>
<feature type="transmembrane region" description="Helical" evidence="1">
    <location>
        <begin position="92"/>
        <end position="110"/>
    </location>
</feature>
<keyword evidence="1" id="KW-0812">Transmembrane</keyword>
<comment type="caution">
    <text evidence="2">The sequence shown here is derived from an EMBL/GenBank/DDBJ whole genome shotgun (WGS) entry which is preliminary data.</text>
</comment>
<dbReference type="HOGENOM" id="CLU_140406_0_0_6"/>
<dbReference type="eggNOG" id="ENOG5032X0D">
    <property type="taxonomic scope" value="Bacteria"/>
</dbReference>
<dbReference type="Proteomes" id="UP000029640">
    <property type="component" value="Unassembled WGS sequence"/>
</dbReference>
<keyword evidence="1" id="KW-1133">Transmembrane helix</keyword>
<gene>
    <name evidence="2" type="ORF">HRUBRA_00997</name>
</gene>
<dbReference type="RefSeq" id="WP_144244469.1">
    <property type="nucleotide sequence ID" value="NZ_KN234785.1"/>
</dbReference>
<reference evidence="2 3" key="1">
    <citation type="journal article" date="2014" name="Genome Announc.">
        <title>Genome Sequence of Gammaproteobacterial Pseudohaliea rubra Type Strain DSM 19751, Isolated from Coastal Seawater of the Mediterranean Sea.</title>
        <authorList>
            <person name="Spring S."/>
            <person name="Fiebig A."/>
            <person name="Riedel T."/>
            <person name="Goker M."/>
            <person name="Klenk H.P."/>
        </authorList>
    </citation>
    <scope>NUCLEOTIDE SEQUENCE [LARGE SCALE GENOMIC DNA]</scope>
    <source>
        <strain evidence="2 3">DSM 19751</strain>
    </source>
</reference>
<organism evidence="2 3">
    <name type="scientific">Pseudohaliea rubra DSM 19751</name>
    <dbReference type="NCBI Taxonomy" id="1265313"/>
    <lineage>
        <taxon>Bacteria</taxon>
        <taxon>Pseudomonadati</taxon>
        <taxon>Pseudomonadota</taxon>
        <taxon>Gammaproteobacteria</taxon>
        <taxon>Cellvibrionales</taxon>
        <taxon>Halieaceae</taxon>
        <taxon>Pseudohaliea</taxon>
    </lineage>
</organism>
<evidence type="ECO:0000256" key="1">
    <source>
        <dbReference type="SAM" id="Phobius"/>
    </source>
</evidence>
<evidence type="ECO:0008006" key="4">
    <source>
        <dbReference type="Google" id="ProtNLM"/>
    </source>
</evidence>
<keyword evidence="1" id="KW-0472">Membrane</keyword>
<feature type="transmembrane region" description="Helical" evidence="1">
    <location>
        <begin position="51"/>
        <end position="71"/>
    </location>
</feature>
<dbReference type="AlphaFoldDB" id="A0A095VTJ9"/>
<evidence type="ECO:0000313" key="3">
    <source>
        <dbReference type="Proteomes" id="UP000029640"/>
    </source>
</evidence>
<proteinExistence type="predicted"/>
<evidence type="ECO:0000313" key="2">
    <source>
        <dbReference type="EMBL" id="KGE04413.1"/>
    </source>
</evidence>
<feature type="transmembrane region" description="Helical" evidence="1">
    <location>
        <begin position="21"/>
        <end position="39"/>
    </location>
</feature>
<protein>
    <recommendedName>
        <fullName evidence="4">Transmembrane protein</fullName>
    </recommendedName>
</protein>
<name>A0A095VTJ9_9GAMM</name>
<accession>A0A095VTJ9</accession>
<sequence>MKPHHHIVAAAAEMPTTRQRLFVRYLIAILTDLAVLNLLAEHWHRVTVDGFTVALAVALLLQLLLQLTLILELRVAGWFEHRPGMAWRFGRYFCAWLILFSSKFVMLWVLDLAFDDAILFTGPMHGASTFIAALIAMLACEELVIRVYRALG</sequence>
<keyword evidence="3" id="KW-1185">Reference proteome</keyword>
<dbReference type="EMBL" id="AUVB01000027">
    <property type="protein sequence ID" value="KGE04413.1"/>
    <property type="molecule type" value="Genomic_DNA"/>
</dbReference>